<dbReference type="OrthoDB" id="5813613at2759"/>
<proteinExistence type="inferred from homology"/>
<protein>
    <submittedName>
        <fullName evidence="8">Uncharacterized protein</fullName>
    </submittedName>
</protein>
<keyword evidence="9" id="KW-1185">Reference proteome</keyword>
<evidence type="ECO:0000256" key="6">
    <source>
        <dbReference type="SAM" id="MobiDB-lite"/>
    </source>
</evidence>
<evidence type="ECO:0000313" key="8">
    <source>
        <dbReference type="EMBL" id="KAB0799049.1"/>
    </source>
</evidence>
<evidence type="ECO:0000256" key="2">
    <source>
        <dbReference type="ARBA" id="ARBA00006356"/>
    </source>
</evidence>
<feature type="signal peptide" evidence="7">
    <location>
        <begin position="1"/>
        <end position="20"/>
    </location>
</feature>
<gene>
    <name evidence="8" type="ORF">PPYR_06929</name>
</gene>
<keyword evidence="4" id="KW-0027">Amidation</keyword>
<reference evidence="8 9" key="1">
    <citation type="journal article" date="2018" name="Elife">
        <title>Firefly genomes illuminate parallel origins of bioluminescence in beetles.</title>
        <authorList>
            <person name="Fallon T.R."/>
            <person name="Lower S.E."/>
            <person name="Chang C.H."/>
            <person name="Bessho-Uehara M."/>
            <person name="Martin G.J."/>
            <person name="Bewick A.J."/>
            <person name="Behringer M."/>
            <person name="Debat H.J."/>
            <person name="Wong I."/>
            <person name="Day J.C."/>
            <person name="Suvorov A."/>
            <person name="Silva C.J."/>
            <person name="Stanger-Hall K.F."/>
            <person name="Hall D.W."/>
            <person name="Schmitz R.J."/>
            <person name="Nelson D.R."/>
            <person name="Lewis S.M."/>
            <person name="Shigenobu S."/>
            <person name="Bybee S.M."/>
            <person name="Larracuente A.M."/>
            <person name="Oba Y."/>
            <person name="Weng J.K."/>
        </authorList>
    </citation>
    <scope>NUCLEOTIDE SEQUENCE [LARGE SCALE GENOMIC DNA]</scope>
    <source>
        <strain evidence="8">1611_PpyrPB1</strain>
        <tissue evidence="8">Whole body</tissue>
    </source>
</reference>
<dbReference type="InterPro" id="IPR002544">
    <property type="entry name" value="FMRFamid-related_peptide-like"/>
</dbReference>
<comment type="similarity">
    <text evidence="2">Belongs to the FARP (FMRFamide related peptide) family.</text>
</comment>
<feature type="compositionally biased region" description="Basic and acidic residues" evidence="6">
    <location>
        <begin position="141"/>
        <end position="155"/>
    </location>
</feature>
<name>A0A5N4ANZ7_PHOPY</name>
<dbReference type="GO" id="GO:0005576">
    <property type="term" value="C:extracellular region"/>
    <property type="evidence" value="ECO:0007669"/>
    <property type="project" value="UniProtKB-SubCell"/>
</dbReference>
<sequence length="240" mass="28552">MHRLMILILLVQLSSIEVFSEDAYDEDPLTFLESHISKYRPYKTFHDKDRGFPDFNYLRYSRGRSESILPFMDDLESEYDDNEEQFARPTRSQDKNDNFVRFGRGNSDFIRFGRDPYKYGREMRANDQNFLRFGRNAPENDTEKKRSKRSVDVQDKRGSDSFLRFGKAGDDSFIRYGRNQQKTKLNLEEEFPMPTVSRPLPPSFELEGTLRFPLVLNDRILHKFPLLTILKKLEEVRQNH</sequence>
<evidence type="ECO:0000313" key="9">
    <source>
        <dbReference type="Proteomes" id="UP000327044"/>
    </source>
</evidence>
<dbReference type="InParanoid" id="A0A5N4ANZ7"/>
<dbReference type="Pfam" id="PF01581">
    <property type="entry name" value="FARP"/>
    <property type="match status" value="4"/>
</dbReference>
<evidence type="ECO:0000256" key="4">
    <source>
        <dbReference type="ARBA" id="ARBA00022815"/>
    </source>
</evidence>
<keyword evidence="3" id="KW-0964">Secreted</keyword>
<feature type="chain" id="PRO_5024278071" evidence="7">
    <location>
        <begin position="21"/>
        <end position="240"/>
    </location>
</feature>
<dbReference type="AlphaFoldDB" id="A0A5N4ANZ7"/>
<comment type="caution">
    <text evidence="8">The sequence shown here is derived from an EMBL/GenBank/DDBJ whole genome shotgun (WGS) entry which is preliminary data.</text>
</comment>
<organism evidence="8 9">
    <name type="scientific">Photinus pyralis</name>
    <name type="common">Common eastern firefly</name>
    <name type="synonym">Lampyris pyralis</name>
    <dbReference type="NCBI Taxonomy" id="7054"/>
    <lineage>
        <taxon>Eukaryota</taxon>
        <taxon>Metazoa</taxon>
        <taxon>Ecdysozoa</taxon>
        <taxon>Arthropoda</taxon>
        <taxon>Hexapoda</taxon>
        <taxon>Insecta</taxon>
        <taxon>Pterygota</taxon>
        <taxon>Neoptera</taxon>
        <taxon>Endopterygota</taxon>
        <taxon>Coleoptera</taxon>
        <taxon>Polyphaga</taxon>
        <taxon>Elateriformia</taxon>
        <taxon>Elateroidea</taxon>
        <taxon>Lampyridae</taxon>
        <taxon>Lampyrinae</taxon>
        <taxon>Photinus</taxon>
    </lineage>
</organism>
<dbReference type="GO" id="GO:0007218">
    <property type="term" value="P:neuropeptide signaling pathway"/>
    <property type="evidence" value="ECO:0007669"/>
    <property type="project" value="UniProtKB-KW"/>
</dbReference>
<dbReference type="Proteomes" id="UP000327044">
    <property type="component" value="Unassembled WGS sequence"/>
</dbReference>
<evidence type="ECO:0000256" key="3">
    <source>
        <dbReference type="ARBA" id="ARBA00022525"/>
    </source>
</evidence>
<evidence type="ECO:0000256" key="5">
    <source>
        <dbReference type="ARBA" id="ARBA00023320"/>
    </source>
</evidence>
<keyword evidence="5" id="KW-0527">Neuropeptide</keyword>
<accession>A0A5N4ANZ7</accession>
<comment type="subcellular location">
    <subcellularLocation>
        <location evidence="1">Secreted</location>
    </subcellularLocation>
</comment>
<evidence type="ECO:0000256" key="7">
    <source>
        <dbReference type="SAM" id="SignalP"/>
    </source>
</evidence>
<dbReference type="EMBL" id="VVIM01000005">
    <property type="protein sequence ID" value="KAB0799049.1"/>
    <property type="molecule type" value="Genomic_DNA"/>
</dbReference>
<feature type="region of interest" description="Disordered" evidence="6">
    <location>
        <begin position="133"/>
        <end position="155"/>
    </location>
</feature>
<evidence type="ECO:0000256" key="1">
    <source>
        <dbReference type="ARBA" id="ARBA00004613"/>
    </source>
</evidence>
<keyword evidence="7" id="KW-0732">Signal</keyword>